<name>A0ABP0CHV1_9PEZI</name>
<evidence type="ECO:0000256" key="1">
    <source>
        <dbReference type="SAM" id="MobiDB-lite"/>
    </source>
</evidence>
<keyword evidence="3" id="KW-1185">Reference proteome</keyword>
<feature type="region of interest" description="Disordered" evidence="1">
    <location>
        <begin position="600"/>
        <end position="633"/>
    </location>
</feature>
<feature type="region of interest" description="Disordered" evidence="1">
    <location>
        <begin position="139"/>
        <end position="158"/>
    </location>
</feature>
<dbReference type="EMBL" id="CAWUHD010000104">
    <property type="protein sequence ID" value="CAK7231669.1"/>
    <property type="molecule type" value="Genomic_DNA"/>
</dbReference>
<feature type="compositionally biased region" description="Acidic residues" evidence="1">
    <location>
        <begin position="553"/>
        <end position="562"/>
    </location>
</feature>
<proteinExistence type="predicted"/>
<accession>A0ABP0CHV1</accession>
<feature type="region of interest" description="Disordered" evidence="1">
    <location>
        <begin position="537"/>
        <end position="568"/>
    </location>
</feature>
<feature type="compositionally biased region" description="Acidic residues" evidence="1">
    <location>
        <begin position="601"/>
        <end position="633"/>
    </location>
</feature>
<comment type="caution">
    <text evidence="2">The sequence shown here is derived from an EMBL/GenBank/DDBJ whole genome shotgun (WGS) entry which is preliminary data.</text>
</comment>
<evidence type="ECO:0000313" key="3">
    <source>
        <dbReference type="Proteomes" id="UP001642482"/>
    </source>
</evidence>
<protein>
    <submittedName>
        <fullName evidence="2">Uncharacterized protein</fullName>
    </submittedName>
</protein>
<gene>
    <name evidence="2" type="ORF">SEUCBS140593_008003</name>
</gene>
<dbReference type="Proteomes" id="UP001642482">
    <property type="component" value="Unassembled WGS sequence"/>
</dbReference>
<reference evidence="2 3" key="1">
    <citation type="submission" date="2024-01" db="EMBL/GenBank/DDBJ databases">
        <authorList>
            <person name="Allen C."/>
            <person name="Tagirdzhanova G."/>
        </authorList>
    </citation>
    <scope>NUCLEOTIDE SEQUENCE [LARGE SCALE GENOMIC DNA]</scope>
</reference>
<feature type="compositionally biased region" description="Basic and acidic residues" evidence="1">
    <location>
        <begin position="541"/>
        <end position="551"/>
    </location>
</feature>
<organism evidence="2 3">
    <name type="scientific">Sporothrix eucalyptigena</name>
    <dbReference type="NCBI Taxonomy" id="1812306"/>
    <lineage>
        <taxon>Eukaryota</taxon>
        <taxon>Fungi</taxon>
        <taxon>Dikarya</taxon>
        <taxon>Ascomycota</taxon>
        <taxon>Pezizomycotina</taxon>
        <taxon>Sordariomycetes</taxon>
        <taxon>Sordariomycetidae</taxon>
        <taxon>Ophiostomatales</taxon>
        <taxon>Ophiostomataceae</taxon>
        <taxon>Sporothrix</taxon>
    </lineage>
</organism>
<sequence length="633" mass="70948">MARYRRLRQYWMEQSRIVTEQVQGNTSGWASLAPFEGAFSLGYKSMQQDDDNGDIQGTFALRQPFSMSMEQDCRFLVLLCSLGRQLLHRLDTEPRPLLDELNRYIEQGLHGDPLPDASFETEAQWLHFLLSNSTNEALSAPLPRGPHLEKDEDVDPENAEDIEEKTLEEGSRTLYHVFAQRLRALLDGQGSGGLGRLLFHTADTRVPVSILLQALDRLSGGGSSTSRTQFSVDDTLHFLSHLSRAVRCRYVHQPFERTQGFVQRPLLAIYPEHRILPSQADRTALDNTDGQDDTDAACAVGRCRSSRSKSGPVGMYEKLLRQHGVLEEAQEAGIPTSLADVVRLANPITCFKRNNGEDEGVTEKVARDIVRHHLLAEAASGQTTPLVRAVAALSAHNGGQDGKNGLWDWALPAVAGEAPRYFHMDRWPLHQQTQATAARVADEAHMALDRELMWDPTSEDPAGARYMWLFSGPGYGYQRTTETHTRYLSGETELQRQVLVQDSTSRVAAEAGIDLDEGEEREKRFLEWLGSKMSSRKRKRDVVEDKGHAENDNAADEDEEDEGGGKKPKVIIFRKTPLPTVSSIQKSVNWMPLVRKHIDEGLNDVEDEDGGEEYEGDRGEDDEDDWMSGNEDV</sequence>
<evidence type="ECO:0000313" key="2">
    <source>
        <dbReference type="EMBL" id="CAK7231669.1"/>
    </source>
</evidence>